<gene>
    <name evidence="2" type="ORF">GCM10007304_46490</name>
</gene>
<evidence type="ECO:0000313" key="3">
    <source>
        <dbReference type="Proteomes" id="UP000654257"/>
    </source>
</evidence>
<evidence type="ECO:0008006" key="4">
    <source>
        <dbReference type="Google" id="ProtNLM"/>
    </source>
</evidence>
<proteinExistence type="predicted"/>
<organism evidence="2 3">
    <name type="scientific">Rhodococcoides trifolii</name>
    <dbReference type="NCBI Taxonomy" id="908250"/>
    <lineage>
        <taxon>Bacteria</taxon>
        <taxon>Bacillati</taxon>
        <taxon>Actinomycetota</taxon>
        <taxon>Actinomycetes</taxon>
        <taxon>Mycobacteriales</taxon>
        <taxon>Nocardiaceae</taxon>
        <taxon>Rhodococcoides</taxon>
    </lineage>
</organism>
<name>A0A917G883_9NOCA</name>
<accession>A0A917G883</accession>
<reference evidence="2" key="2">
    <citation type="submission" date="2020-09" db="EMBL/GenBank/DDBJ databases">
        <authorList>
            <person name="Sun Q."/>
            <person name="Sedlacek I."/>
        </authorList>
    </citation>
    <scope>NUCLEOTIDE SEQUENCE</scope>
    <source>
        <strain evidence="2">CCM 7905</strain>
    </source>
</reference>
<dbReference type="AlphaFoldDB" id="A0A917G883"/>
<keyword evidence="3" id="KW-1185">Reference proteome</keyword>
<dbReference type="RefSeq" id="WP_188547488.1">
    <property type="nucleotide sequence ID" value="NZ_BMCU01000006.1"/>
</dbReference>
<protein>
    <recommendedName>
        <fullName evidence="4">HIRAN domain-containing protein</fullName>
    </recommendedName>
</protein>
<comment type="caution">
    <text evidence="2">The sequence shown here is derived from an EMBL/GenBank/DDBJ whole genome shotgun (WGS) entry which is preliminary data.</text>
</comment>
<reference evidence="2" key="1">
    <citation type="journal article" date="2014" name="Int. J. Syst. Evol. Microbiol.">
        <title>Complete genome sequence of Corynebacterium casei LMG S-19264T (=DSM 44701T), isolated from a smear-ripened cheese.</title>
        <authorList>
            <consortium name="US DOE Joint Genome Institute (JGI-PGF)"/>
            <person name="Walter F."/>
            <person name="Albersmeier A."/>
            <person name="Kalinowski J."/>
            <person name="Ruckert C."/>
        </authorList>
    </citation>
    <scope>NUCLEOTIDE SEQUENCE</scope>
    <source>
        <strain evidence="2">CCM 7905</strain>
    </source>
</reference>
<evidence type="ECO:0000256" key="1">
    <source>
        <dbReference type="SAM" id="MobiDB-lite"/>
    </source>
</evidence>
<sequence>MTTTVVDHRPADAPQTLSRLLVTVRDPDTRQYVPIGFLRRTLDCFEFAYLESALARDDFRPLPGLTHATQAPMRSSQLFPVFAERVVSSRRPDRSASMNALGLPMTAAPFEVLARSHGQRVGDTIELLPAPTAGPSESVSFPFLTHGVRHLAQMEQQRIASLSPGDALQLVRDSSNPVNPHAFLVTDDGEIRLGWVPDPLIAVIESLTDTRLTVERANGPEIGFHFRLLVNIAGRTPSNRGLFDGPAWATRGDADADSPADPTQSNG</sequence>
<dbReference type="Gene3D" id="3.30.70.2330">
    <property type="match status" value="1"/>
</dbReference>
<evidence type="ECO:0000313" key="2">
    <source>
        <dbReference type="EMBL" id="GGG27371.1"/>
    </source>
</evidence>
<dbReference type="EMBL" id="BMCU01000006">
    <property type="protein sequence ID" value="GGG27371.1"/>
    <property type="molecule type" value="Genomic_DNA"/>
</dbReference>
<dbReference type="Proteomes" id="UP000654257">
    <property type="component" value="Unassembled WGS sequence"/>
</dbReference>
<feature type="region of interest" description="Disordered" evidence="1">
    <location>
        <begin position="244"/>
        <end position="267"/>
    </location>
</feature>